<keyword evidence="7" id="KW-1185">Reference proteome</keyword>
<evidence type="ECO:0000256" key="3">
    <source>
        <dbReference type="ARBA" id="ARBA00009387"/>
    </source>
</evidence>
<dbReference type="AlphaFoldDB" id="A0A5M6HHS0"/>
<dbReference type="Proteomes" id="UP000323886">
    <property type="component" value="Unassembled WGS sequence"/>
</dbReference>
<dbReference type="SUPFAM" id="SSF53955">
    <property type="entry name" value="Lysozyme-like"/>
    <property type="match status" value="1"/>
</dbReference>
<dbReference type="PANTHER" id="PTHR37423:SF2">
    <property type="entry name" value="MEMBRANE-BOUND LYTIC MUREIN TRANSGLYCOSYLASE C"/>
    <property type="match status" value="1"/>
</dbReference>
<protein>
    <submittedName>
        <fullName evidence="6">Lytic transglycosylase F</fullName>
    </submittedName>
</protein>
<proteinExistence type="inferred from homology"/>
<organism evidence="6 7">
    <name type="scientific">Blastochloris sulfoviridis</name>
    <dbReference type="NCBI Taxonomy" id="50712"/>
    <lineage>
        <taxon>Bacteria</taxon>
        <taxon>Pseudomonadati</taxon>
        <taxon>Pseudomonadota</taxon>
        <taxon>Alphaproteobacteria</taxon>
        <taxon>Hyphomicrobiales</taxon>
        <taxon>Blastochloridaceae</taxon>
        <taxon>Blastochloris</taxon>
    </lineage>
</organism>
<evidence type="ECO:0000256" key="1">
    <source>
        <dbReference type="ARBA" id="ARBA00004339"/>
    </source>
</evidence>
<dbReference type="PANTHER" id="PTHR37423">
    <property type="entry name" value="SOLUBLE LYTIC MUREIN TRANSGLYCOSYLASE-RELATED"/>
    <property type="match status" value="1"/>
</dbReference>
<dbReference type="Gene3D" id="1.10.530.10">
    <property type="match status" value="1"/>
</dbReference>
<dbReference type="CDD" id="cd01009">
    <property type="entry name" value="PBP2_YfhD_N"/>
    <property type="match status" value="1"/>
</dbReference>
<name>A0A5M6HHS0_9HYPH</name>
<comment type="similarity">
    <text evidence="2">Belongs to the transglycosylase Slt family.</text>
</comment>
<dbReference type="Pfam" id="PF01464">
    <property type="entry name" value="SLT"/>
    <property type="match status" value="1"/>
</dbReference>
<dbReference type="InterPro" id="IPR023346">
    <property type="entry name" value="Lysozyme-like_dom_sf"/>
</dbReference>
<evidence type="ECO:0000313" key="6">
    <source>
        <dbReference type="EMBL" id="KAA5595411.1"/>
    </source>
</evidence>
<comment type="caution">
    <text evidence="6">The sequence shown here is derived from an EMBL/GenBank/DDBJ whole genome shotgun (WGS) entry which is preliminary data.</text>
</comment>
<dbReference type="InterPro" id="IPR008258">
    <property type="entry name" value="Transglycosylase_SLT_dom_1"/>
</dbReference>
<dbReference type="GO" id="GO:0009279">
    <property type="term" value="C:cell outer membrane"/>
    <property type="evidence" value="ECO:0007669"/>
    <property type="project" value="UniProtKB-SubCell"/>
</dbReference>
<dbReference type="OrthoDB" id="9801695at2"/>
<dbReference type="RefSeq" id="WP_150098915.1">
    <property type="nucleotide sequence ID" value="NZ_VWPL01000057.1"/>
</dbReference>
<dbReference type="InterPro" id="IPR001638">
    <property type="entry name" value="Solute-binding_3/MltF_N"/>
</dbReference>
<evidence type="ECO:0000256" key="2">
    <source>
        <dbReference type="ARBA" id="ARBA00007734"/>
    </source>
</evidence>
<evidence type="ECO:0000256" key="4">
    <source>
        <dbReference type="ARBA" id="ARBA00023237"/>
    </source>
</evidence>
<accession>A0A5M6HHS0</accession>
<keyword evidence="4" id="KW-0472">Membrane</keyword>
<comment type="similarity">
    <text evidence="3">Belongs to the virb1 family.</text>
</comment>
<keyword evidence="4" id="KW-0998">Cell outer membrane</keyword>
<feature type="domain" description="Solute-binding protein family 3/N-terminal" evidence="5">
    <location>
        <begin position="137"/>
        <end position="351"/>
    </location>
</feature>
<evidence type="ECO:0000313" key="7">
    <source>
        <dbReference type="Proteomes" id="UP000323886"/>
    </source>
</evidence>
<dbReference type="Pfam" id="PF00497">
    <property type="entry name" value="SBP_bac_3"/>
    <property type="match status" value="1"/>
</dbReference>
<reference evidence="6 7" key="1">
    <citation type="submission" date="2019-09" db="EMBL/GenBank/DDBJ databases">
        <title>Draft Whole-Genome sequence of Blastochloris sulfoviridis DSM 729.</title>
        <authorList>
            <person name="Meyer T.E."/>
            <person name="Kyndt J.A."/>
        </authorList>
    </citation>
    <scope>NUCLEOTIDE SEQUENCE [LARGE SCALE GENOMIC DNA]</scope>
    <source>
        <strain evidence="6 7">DSM 729</strain>
    </source>
</reference>
<dbReference type="SMART" id="SM00062">
    <property type="entry name" value="PBPb"/>
    <property type="match status" value="1"/>
</dbReference>
<dbReference type="Gene3D" id="3.40.190.10">
    <property type="entry name" value="Periplasmic binding protein-like II"/>
    <property type="match status" value="2"/>
</dbReference>
<sequence length="543" mass="61673">MARNGRIDLAARPTRIYSGSSRRGFRFRMPRGKARRAARSEENLSYRSNEIPLALRMIAALCFVIAASLTVATGLMGTVTPAEAIETGQPLRAALTKPFKGDFDQMVERRRVRVLIPLGRAYFQIRGRQIDGVAARQLRVLERQINRDIHDRSKRIFVFAIPTPRDRLIPDLVAGRGDIALGNLTVTPERNALVDFSQPLLSDVKEIVVTSREVADLRDPSDLSGMTVTVRRSSSFHEHLVALNRELEAGGRSPIDVRAADERLETEDLVEMVHAGLIEATVTDDHVIDLWEKVFTGIKAHRAAPVHTGGQVALAFRKNSPKLAERVNTFVSTARRGTEHGNILLREFARNDRWLKNIPSNENRRLHPEYERFFATYGKRYNIDPHLIAAVAFQESNFNAKLVMRRSGATGLMQMMPATARLPIVGISNLLNPEDNVHAFTKYFRHLRDAYVDQPNMADVDRLMLTLASYNAGPTKIARLRRQSETPNVWFENVEWTVWRVVGAETVDYVRNVYRYYVWFKGMSEGPKRQTDTHPGEVRWTQK</sequence>
<dbReference type="EMBL" id="VWPL01000057">
    <property type="protein sequence ID" value="KAA5595411.1"/>
    <property type="molecule type" value="Genomic_DNA"/>
</dbReference>
<comment type="subcellular location">
    <subcellularLocation>
        <location evidence="1">Cell outer membrane</location>
        <topology evidence="1">Peripheral membrane protein</topology>
    </subcellularLocation>
</comment>
<gene>
    <name evidence="6" type="ORF">F1193_16625</name>
</gene>
<evidence type="ECO:0000259" key="5">
    <source>
        <dbReference type="SMART" id="SM00062"/>
    </source>
</evidence>
<dbReference type="SUPFAM" id="SSF53850">
    <property type="entry name" value="Periplasmic binding protein-like II"/>
    <property type="match status" value="1"/>
</dbReference>